<comment type="caution">
    <text evidence="1">The sequence shown here is derived from an EMBL/GenBank/DDBJ whole genome shotgun (WGS) entry which is preliminary data.</text>
</comment>
<reference evidence="1 2" key="1">
    <citation type="submission" date="2024-01" db="EMBL/GenBank/DDBJ databases">
        <title>The genomes of 5 underutilized Papilionoideae crops provide insights into root nodulation and disease resistanc.</title>
        <authorList>
            <person name="Jiang F."/>
        </authorList>
    </citation>
    <scope>NUCLEOTIDE SEQUENCE [LARGE SCALE GENOMIC DNA]</scope>
    <source>
        <strain evidence="1">LVBAO_FW01</strain>
        <tissue evidence="1">Leaves</tissue>
    </source>
</reference>
<accession>A0AAN9JDS3</accession>
<keyword evidence="2" id="KW-1185">Reference proteome</keyword>
<sequence length="296" mass="32968">MFPGLFPMKSFKQIWTAESLLPACTFPQSPVLYLLSSIPHQSTLTLAKDRLLKYLFLPLEPSSEKACLSLGDPSDKVNPVEVYSFSEPIGVAFENVSLVKFPYLVGSSMGFFSTELIQSEKREATSIDRVSVAFSVDPEHAPGTEQKEALCDHTTESFVSYGLSIASKPYPGGLASLYHLVDFNFPYVAAFFQSSPSILCIPSGPYFLLLLMASGFSVSWIPTKKGSALLHLRLQTGSLPPGSFKAKSEFENRILRNKLPFPRLRAKKMHPSFNPLLCFCFLRLCLCLQGWRKWTS</sequence>
<protein>
    <submittedName>
        <fullName evidence="1">Uncharacterized protein</fullName>
    </submittedName>
</protein>
<proteinExistence type="predicted"/>
<gene>
    <name evidence="1" type="ORF">VNO77_50010</name>
</gene>
<dbReference type="EMBL" id="JAYMYQ010000067">
    <property type="protein sequence ID" value="KAK7296587.1"/>
    <property type="molecule type" value="Genomic_DNA"/>
</dbReference>
<evidence type="ECO:0000313" key="2">
    <source>
        <dbReference type="Proteomes" id="UP001367508"/>
    </source>
</evidence>
<name>A0AAN9JDS3_CANGL</name>
<evidence type="ECO:0000313" key="1">
    <source>
        <dbReference type="EMBL" id="KAK7296587.1"/>
    </source>
</evidence>
<dbReference type="Proteomes" id="UP001367508">
    <property type="component" value="Unassembled WGS sequence"/>
</dbReference>
<organism evidence="1 2">
    <name type="scientific">Canavalia gladiata</name>
    <name type="common">Sword bean</name>
    <name type="synonym">Dolichos gladiatus</name>
    <dbReference type="NCBI Taxonomy" id="3824"/>
    <lineage>
        <taxon>Eukaryota</taxon>
        <taxon>Viridiplantae</taxon>
        <taxon>Streptophyta</taxon>
        <taxon>Embryophyta</taxon>
        <taxon>Tracheophyta</taxon>
        <taxon>Spermatophyta</taxon>
        <taxon>Magnoliopsida</taxon>
        <taxon>eudicotyledons</taxon>
        <taxon>Gunneridae</taxon>
        <taxon>Pentapetalae</taxon>
        <taxon>rosids</taxon>
        <taxon>fabids</taxon>
        <taxon>Fabales</taxon>
        <taxon>Fabaceae</taxon>
        <taxon>Papilionoideae</taxon>
        <taxon>50 kb inversion clade</taxon>
        <taxon>NPAAA clade</taxon>
        <taxon>indigoferoid/millettioid clade</taxon>
        <taxon>Phaseoleae</taxon>
        <taxon>Canavalia</taxon>
    </lineage>
</organism>
<dbReference type="AlphaFoldDB" id="A0AAN9JDS3"/>